<sequence length="62" mass="6792">MAGSDPAQDGWSWELLSLRPIDGGDGRWRRTTRFVDDLLAEPETAASPLLLGRPRGCSRPPS</sequence>
<evidence type="ECO:0000313" key="2">
    <source>
        <dbReference type="Proteomes" id="UP000246661"/>
    </source>
</evidence>
<protein>
    <submittedName>
        <fullName evidence="1">Uncharacterized protein</fullName>
    </submittedName>
</protein>
<comment type="caution">
    <text evidence="1">The sequence shown here is derived from an EMBL/GenBank/DDBJ whole genome shotgun (WGS) entry which is preliminary data.</text>
</comment>
<dbReference type="Proteomes" id="UP000246661">
    <property type="component" value="Unassembled WGS sequence"/>
</dbReference>
<accession>A0A317QQT7</accession>
<dbReference type="RefSeq" id="WP_170149313.1">
    <property type="nucleotide sequence ID" value="NZ_QGTX01000001.1"/>
</dbReference>
<name>A0A317QQT7_9ACTN</name>
<organism evidence="1 2">
    <name type="scientific">Geodermatophilus normandii</name>
    <dbReference type="NCBI Taxonomy" id="1137989"/>
    <lineage>
        <taxon>Bacteria</taxon>
        <taxon>Bacillati</taxon>
        <taxon>Actinomycetota</taxon>
        <taxon>Actinomycetes</taxon>
        <taxon>Geodermatophilales</taxon>
        <taxon>Geodermatophilaceae</taxon>
        <taxon>Geodermatophilus</taxon>
    </lineage>
</organism>
<proteinExistence type="predicted"/>
<keyword evidence="2" id="KW-1185">Reference proteome</keyword>
<evidence type="ECO:0000313" key="1">
    <source>
        <dbReference type="EMBL" id="PWW25267.1"/>
    </source>
</evidence>
<dbReference type="EMBL" id="QGTX01000001">
    <property type="protein sequence ID" value="PWW25267.1"/>
    <property type="molecule type" value="Genomic_DNA"/>
</dbReference>
<dbReference type="AlphaFoldDB" id="A0A317QQT7"/>
<reference evidence="2" key="1">
    <citation type="submission" date="2018-05" db="EMBL/GenBank/DDBJ databases">
        <authorList>
            <person name="Klenk H.-P."/>
            <person name="Huntemann M."/>
            <person name="Clum A."/>
            <person name="Pillay M."/>
            <person name="Palaniappan K."/>
            <person name="Varghese N."/>
            <person name="Mikhailova N."/>
            <person name="Stamatis D."/>
            <person name="Reddy T."/>
            <person name="Daum C."/>
            <person name="Shapiro N."/>
            <person name="Ivanova N."/>
            <person name="Kyrpides N."/>
            <person name="Woyke T."/>
        </authorList>
    </citation>
    <scope>NUCLEOTIDE SEQUENCE [LARGE SCALE GENOMIC DNA]</scope>
    <source>
        <strain evidence="2">DSM 45417</strain>
    </source>
</reference>
<gene>
    <name evidence="1" type="ORF">JD79_04467</name>
</gene>